<feature type="chain" id="PRO_5020187055" description="Major royal jelly protein" evidence="4">
    <location>
        <begin position="22"/>
        <end position="377"/>
    </location>
</feature>
<evidence type="ECO:0000256" key="4">
    <source>
        <dbReference type="SAM" id="SignalP"/>
    </source>
</evidence>
<name>A0A4U0TRK4_9PEZI</name>
<comment type="caution">
    <text evidence="5">The sequence shown here is derived from an EMBL/GenBank/DDBJ whole genome shotgun (WGS) entry which is preliminary data.</text>
</comment>
<proteinExistence type="inferred from homology"/>
<gene>
    <name evidence="5" type="ORF">B0A50_05685</name>
</gene>
<dbReference type="Proteomes" id="UP000308549">
    <property type="component" value="Unassembled WGS sequence"/>
</dbReference>
<accession>A0A4U0TRK4</accession>
<dbReference type="OrthoDB" id="7776143at2759"/>
<reference evidence="5 6" key="1">
    <citation type="submission" date="2017-03" db="EMBL/GenBank/DDBJ databases">
        <title>Genomes of endolithic fungi from Antarctica.</title>
        <authorList>
            <person name="Coleine C."/>
            <person name="Masonjones S."/>
            <person name="Stajich J.E."/>
        </authorList>
    </citation>
    <scope>NUCLEOTIDE SEQUENCE [LARGE SCALE GENOMIC DNA]</scope>
    <source>
        <strain evidence="5 6">CCFEE 6315</strain>
    </source>
</reference>
<dbReference type="PANTHER" id="PTHR10009:SF18">
    <property type="entry name" value="PROTEIN YELLOW-LIKE PROTEIN"/>
    <property type="match status" value="1"/>
</dbReference>
<dbReference type="InterPro" id="IPR017996">
    <property type="entry name" value="MRJP/yellow-related"/>
</dbReference>
<dbReference type="GO" id="GO:0005576">
    <property type="term" value="C:extracellular region"/>
    <property type="evidence" value="ECO:0007669"/>
    <property type="project" value="UniProtKB-SubCell"/>
</dbReference>
<keyword evidence="3" id="KW-0964">Secreted</keyword>
<evidence type="ECO:0000313" key="5">
    <source>
        <dbReference type="EMBL" id="TKA24697.1"/>
    </source>
</evidence>
<evidence type="ECO:0000256" key="3">
    <source>
        <dbReference type="ARBA" id="ARBA00022525"/>
    </source>
</evidence>
<dbReference type="PANTHER" id="PTHR10009">
    <property type="entry name" value="PROTEIN YELLOW-RELATED"/>
    <property type="match status" value="1"/>
</dbReference>
<sequence>MMFTKHSISLFLALTATLSAAQRYYGPNDPRVETALTLQHPSNAVSTTPDGRLFLLYARVDGSTGPQVVEYNRSTNATTPYPNAEWNTFTNGSDPSGHLIRTNSQRIGPDGNLWLVDVGSPGFGEPVILPKGPKLVVVNVTTNEVCRVYPMGNATLYNSLLDDVRFNPGTGFAYLTDAGAPNLIILNLNTGDTRRVLIDDRSTDAYMPVSAEGNLLRASDGSFQHIYADQLEVSPDGEWLYYQPSNGGLSRIQTKYLDQSFYNSTLAQVLSQYREPYAHTPSTGGTAIDAHNNVYVSDTDSQRIIKIFPNGTMTLLVQDPRLLWVDAMWIDNQQKLWMPAAQLNRGTPFNNGTSFVEPPLYVFTIDIGVGPSAFDHA</sequence>
<dbReference type="Pfam" id="PF03022">
    <property type="entry name" value="MRJP"/>
    <property type="match status" value="1"/>
</dbReference>
<dbReference type="SUPFAM" id="SSF63829">
    <property type="entry name" value="Calcium-dependent phosphotriesterase"/>
    <property type="match status" value="1"/>
</dbReference>
<evidence type="ECO:0000256" key="2">
    <source>
        <dbReference type="ARBA" id="ARBA00009127"/>
    </source>
</evidence>
<dbReference type="InterPro" id="IPR011042">
    <property type="entry name" value="6-blade_b-propeller_TolB-like"/>
</dbReference>
<evidence type="ECO:0000256" key="1">
    <source>
        <dbReference type="ARBA" id="ARBA00004613"/>
    </source>
</evidence>
<dbReference type="AlphaFoldDB" id="A0A4U0TRK4"/>
<keyword evidence="4" id="KW-0732">Signal</keyword>
<dbReference type="Gene3D" id="2.120.10.30">
    <property type="entry name" value="TolB, C-terminal domain"/>
    <property type="match status" value="1"/>
</dbReference>
<protein>
    <recommendedName>
        <fullName evidence="7">Major royal jelly protein</fullName>
    </recommendedName>
</protein>
<evidence type="ECO:0000313" key="6">
    <source>
        <dbReference type="Proteomes" id="UP000308549"/>
    </source>
</evidence>
<feature type="signal peptide" evidence="4">
    <location>
        <begin position="1"/>
        <end position="21"/>
    </location>
</feature>
<comment type="subcellular location">
    <subcellularLocation>
        <location evidence="1">Secreted</location>
    </subcellularLocation>
</comment>
<organism evidence="5 6">
    <name type="scientific">Salinomyces thailandicus</name>
    <dbReference type="NCBI Taxonomy" id="706561"/>
    <lineage>
        <taxon>Eukaryota</taxon>
        <taxon>Fungi</taxon>
        <taxon>Dikarya</taxon>
        <taxon>Ascomycota</taxon>
        <taxon>Pezizomycotina</taxon>
        <taxon>Dothideomycetes</taxon>
        <taxon>Dothideomycetidae</taxon>
        <taxon>Mycosphaerellales</taxon>
        <taxon>Teratosphaeriaceae</taxon>
        <taxon>Salinomyces</taxon>
    </lineage>
</organism>
<comment type="similarity">
    <text evidence="2">Belongs to the major royal jelly protein family.</text>
</comment>
<keyword evidence="6" id="KW-1185">Reference proteome</keyword>
<dbReference type="EMBL" id="NAJL01000041">
    <property type="protein sequence ID" value="TKA24697.1"/>
    <property type="molecule type" value="Genomic_DNA"/>
</dbReference>
<evidence type="ECO:0008006" key="7">
    <source>
        <dbReference type="Google" id="ProtNLM"/>
    </source>
</evidence>